<sequence>MKEIKILTAICLFMISTISAATLTDSIPAGEILTNIIPDSIDSTKTPVDSVTKKRTFFRRFADYFVNANKPHPNKKFDFSIIGGPQYSSTTSLGIGLVAAGVYRMDQHDTITQPSVMSVYGNVSITGFYLLGVRGTNIFPGDKYRLLYNLYFFSFPSNFWGWGYHDGANEDNKSTYLRLQNQVKLDFLFRLSHNLYLGPMVSFDYVSGRDFSKPELLHGQEKTTLTTGVGASISYDTRDLITNAYKGIYLKFEQGIYPSFMGNKYAFYMTDVIVDWYKRIWKGGVIAIDFHSKFNYGDVPWTMMNRLGGVARMRGYYEGQYRDNNITELQVELRQHIWRRNGIAVWAGAANVYKDFKSFNFKQTLPNYGIGYRWEFKKRVNVRLDLGFGKGSTGFMFNINEAF</sequence>
<keyword evidence="3" id="KW-0732">Signal</keyword>
<dbReference type="EMBL" id="AP023322">
    <property type="protein sequence ID" value="BCI64695.1"/>
    <property type="molecule type" value="Genomic_DNA"/>
</dbReference>
<feature type="domain" description="Bacterial surface antigen (D15)" evidence="4">
    <location>
        <begin position="139"/>
        <end position="403"/>
    </location>
</feature>
<dbReference type="AlphaFoldDB" id="A0A7G1HY99"/>
<keyword evidence="2" id="KW-0472">Membrane</keyword>
<dbReference type="GO" id="GO:0019867">
    <property type="term" value="C:outer membrane"/>
    <property type="evidence" value="ECO:0007669"/>
    <property type="project" value="InterPro"/>
</dbReference>
<dbReference type="RefSeq" id="WP_021930934.1">
    <property type="nucleotide sequence ID" value="NZ_AP023322.1"/>
</dbReference>
<evidence type="ECO:0000256" key="2">
    <source>
        <dbReference type="ARBA" id="ARBA00023136"/>
    </source>
</evidence>
<feature type="signal peptide" evidence="3">
    <location>
        <begin position="1"/>
        <end position="20"/>
    </location>
</feature>
<dbReference type="Gene3D" id="2.40.160.50">
    <property type="entry name" value="membrane protein fhac: a member of the omp85/tpsb transporter family"/>
    <property type="match status" value="1"/>
</dbReference>
<comment type="subcellular location">
    <subcellularLocation>
        <location evidence="1">Membrane</location>
    </subcellularLocation>
</comment>
<accession>A0A7G1HY99</accession>
<evidence type="ECO:0000313" key="6">
    <source>
        <dbReference type="Proteomes" id="UP000594042"/>
    </source>
</evidence>
<dbReference type="Proteomes" id="UP000594042">
    <property type="component" value="Chromosome"/>
</dbReference>
<evidence type="ECO:0000313" key="5">
    <source>
        <dbReference type="EMBL" id="BCI64695.1"/>
    </source>
</evidence>
<reference evidence="6" key="1">
    <citation type="submission" date="2020-07" db="EMBL/GenBank/DDBJ databases">
        <title>Complete genome sequencing of Coprobacter sp. strain 2CBH44.</title>
        <authorList>
            <person name="Sakamoto M."/>
            <person name="Murakami T."/>
            <person name="Mori H."/>
        </authorList>
    </citation>
    <scope>NUCLEOTIDE SEQUENCE [LARGE SCALE GENOMIC DNA]</scope>
    <source>
        <strain evidence="6">2CBH44</strain>
    </source>
</reference>
<feature type="chain" id="PRO_5028823926" evidence="3">
    <location>
        <begin position="21"/>
        <end position="403"/>
    </location>
</feature>
<dbReference type="KEGG" id="copr:Cop2CBH44_30480"/>
<dbReference type="InterPro" id="IPR000184">
    <property type="entry name" value="Bac_surfAg_D15"/>
</dbReference>
<name>A0A7G1HY99_9BACT</name>
<dbReference type="Pfam" id="PF01103">
    <property type="entry name" value="Omp85"/>
    <property type="match status" value="1"/>
</dbReference>
<gene>
    <name evidence="5" type="ORF">Cop2CBH44_30480</name>
</gene>
<evidence type="ECO:0000256" key="1">
    <source>
        <dbReference type="ARBA" id="ARBA00004370"/>
    </source>
</evidence>
<evidence type="ECO:0000259" key="4">
    <source>
        <dbReference type="Pfam" id="PF01103"/>
    </source>
</evidence>
<keyword evidence="6" id="KW-1185">Reference proteome</keyword>
<proteinExistence type="predicted"/>
<organism evidence="5 6">
    <name type="scientific">Coprobacter secundus subsp. similis</name>
    <dbReference type="NCBI Taxonomy" id="2751153"/>
    <lineage>
        <taxon>Bacteria</taxon>
        <taxon>Pseudomonadati</taxon>
        <taxon>Bacteroidota</taxon>
        <taxon>Bacteroidia</taxon>
        <taxon>Bacteroidales</taxon>
        <taxon>Barnesiellaceae</taxon>
        <taxon>Coprobacter</taxon>
    </lineage>
</organism>
<evidence type="ECO:0000256" key="3">
    <source>
        <dbReference type="SAM" id="SignalP"/>
    </source>
</evidence>
<protein>
    <submittedName>
        <fullName evidence="5">Membrane protein</fullName>
    </submittedName>
</protein>